<dbReference type="GO" id="GO:0071944">
    <property type="term" value="C:cell periphery"/>
    <property type="evidence" value="ECO:0007669"/>
    <property type="project" value="TreeGrafter"/>
</dbReference>
<feature type="compositionally biased region" description="Acidic residues" evidence="2">
    <location>
        <begin position="751"/>
        <end position="774"/>
    </location>
</feature>
<feature type="region of interest" description="Disordered" evidence="2">
    <location>
        <begin position="742"/>
        <end position="818"/>
    </location>
</feature>
<organism evidence="4 5">
    <name type="scientific">Microctonus hyperodae</name>
    <name type="common">Parasitoid wasp</name>
    <dbReference type="NCBI Taxonomy" id="165561"/>
    <lineage>
        <taxon>Eukaryota</taxon>
        <taxon>Metazoa</taxon>
        <taxon>Ecdysozoa</taxon>
        <taxon>Arthropoda</taxon>
        <taxon>Hexapoda</taxon>
        <taxon>Insecta</taxon>
        <taxon>Pterygota</taxon>
        <taxon>Neoptera</taxon>
        <taxon>Endopterygota</taxon>
        <taxon>Hymenoptera</taxon>
        <taxon>Apocrita</taxon>
        <taxon>Ichneumonoidea</taxon>
        <taxon>Braconidae</taxon>
        <taxon>Euphorinae</taxon>
        <taxon>Microctonus</taxon>
    </lineage>
</organism>
<gene>
    <name evidence="4" type="ORF">PV327_008360</name>
</gene>
<name>A0AA39KH99_MICHY</name>
<reference evidence="4" key="2">
    <citation type="submission" date="2023-03" db="EMBL/GenBank/DDBJ databases">
        <authorList>
            <person name="Inwood S.N."/>
            <person name="Skelly J.G."/>
            <person name="Guhlin J."/>
            <person name="Harrop T.W.R."/>
            <person name="Goldson S.G."/>
            <person name="Dearden P.K."/>
        </authorList>
    </citation>
    <scope>NUCLEOTIDE SEQUENCE</scope>
    <source>
        <strain evidence="4">Lincoln</strain>
        <tissue evidence="4">Whole body</tissue>
    </source>
</reference>
<feature type="signal peptide" evidence="3">
    <location>
        <begin position="1"/>
        <end position="28"/>
    </location>
</feature>
<dbReference type="Gene3D" id="2.20.100.10">
    <property type="entry name" value="Thrombospondin type-1 (TSP1) repeat"/>
    <property type="match status" value="1"/>
</dbReference>
<dbReference type="InterPro" id="IPR000884">
    <property type="entry name" value="TSP1_rpt"/>
</dbReference>
<feature type="region of interest" description="Disordered" evidence="2">
    <location>
        <begin position="1254"/>
        <end position="1273"/>
    </location>
</feature>
<feature type="compositionally biased region" description="Basic and acidic residues" evidence="2">
    <location>
        <begin position="1104"/>
        <end position="1117"/>
    </location>
</feature>
<sequence length="1323" mass="147097">MNWSSKWSPLRILIFIFLKCCTMKSTLATEDAFFSKLIVAASHTALSGDLAVFILNLSALDYAKTSTPHSVMSTIDTTTEEADIIMEQEENEDENDEYNWNKPIPEYDPFVLRVMRLDGFTSELIGEVVVETSTTSVENVSLTIPCGFFSRGGAYSLQLQRRSVPASGKFMDVNGVQMRTTLDVRWPTPSLTLEPQHFNTYPDQPVLARLEYTGISCAPDKSIPVDTYSLQLIYCGASVLSCDPRNKSNVQMLYSEEITGFPVQKILNLRCEFFGLAGHYALRLKPSDINSTAPTTSAYIKVEVSNQYVFNVHARSVYPCDGSSGGLSVLFEYPSCRLQGDRVRVYGRLRADVASLAPPSTLHYVAELKAPPGKHMLTFDCEIFTEKFVEYCFVYVSQAINNAMAEVRVDCIPTFPIQESDAGGWGDWSSWGPCSSSCVGGVRNRYRFCDTPPPRYGAKFCQGPAVETEQCGGITNLDLKGSWNTADWECNHGKGLAAERPEVAAEVGTKCRCGCVINLRNETSRKILAASTQACPGRSFWLIQSEIESVVKLHFDQTKFPCAGQYVRARDGDSLSAELLADVAYDKNAPESGTVISSEQNLLLEFFSDEMVVTRASCSGGFLAHASIFLKPQPENGTELTTTVLIGPKVMAAAGRWALWLSPAHLAAASLLLLMFLVSIFLALQYAVKYRKYHVAEDLDSLTDNSACSGSMQGLARRARALSSATLISEVVSLVRLPRRRSSGHGRLEETPADLEDGYESTETQAEMEDEQNVEADTPKLSRAVEESGSQKTIVASVRSTSSRRSSTSSTITSGQPEVKYARPVKLRTVGPISPVSEEASISEDSRRCSTTSGGSTSVNNVSVSHPKPSSLQCKGFSPASTSSNISTLRCGKETKDRRNRERLLQGPGSEFSLANPDTDLELDYYDYNVVNAGAAPGSYLGMDPAFLVWIPPLAPGETEILEAITEDHHYEEIPERISEVDSRLAIDTEGASLSPAEYRKIRMKTDDHVGSANSDILPRIFDPGESRLHDEIITEYRARLQEGMLPIHRILEESRIRVSEESLGRHVHDDTPQIDIIPNRLIKETDMSSCREVFDGSKLTPKLNRDRLKDDRERSRCSSLSKNVNNKFTDDQERILTPAAVRSRLQEYIKNNNARSNQISDDVTCDRSELTKVNESRKKNSNELNSKPRRNSARDNDRDICEIKDEFIPPKLPKTPNLNRRYKDIADFNSITDSKKISSSENIPMKELVRTRNDSPAKVHRSKETEKNSTIEKEIQSPDYGVELDINDISRESIYDFIGEDEDEFKFADDDDDEYIDNKITA</sequence>
<dbReference type="Pfam" id="PF00090">
    <property type="entry name" value="TSP_1"/>
    <property type="match status" value="1"/>
</dbReference>
<feature type="compositionally biased region" description="Basic and acidic residues" evidence="2">
    <location>
        <begin position="1172"/>
        <end position="1182"/>
    </location>
</feature>
<feature type="region of interest" description="Disordered" evidence="2">
    <location>
        <begin position="830"/>
        <end position="911"/>
    </location>
</feature>
<keyword evidence="3" id="KW-0732">Signal</keyword>
<evidence type="ECO:0008006" key="6">
    <source>
        <dbReference type="Google" id="ProtNLM"/>
    </source>
</evidence>
<evidence type="ECO:0000256" key="2">
    <source>
        <dbReference type="SAM" id="MobiDB-lite"/>
    </source>
</evidence>
<comment type="caution">
    <text evidence="4">The sequence shown here is derived from an EMBL/GenBank/DDBJ whole genome shotgun (WGS) entry which is preliminary data.</text>
</comment>
<feature type="compositionally biased region" description="Basic and acidic residues" evidence="2">
    <location>
        <begin position="777"/>
        <end position="786"/>
    </location>
</feature>
<dbReference type="SMART" id="SM00209">
    <property type="entry name" value="TSP1"/>
    <property type="match status" value="1"/>
</dbReference>
<feature type="chain" id="PRO_5041412454" description="SCO-spondin" evidence="3">
    <location>
        <begin position="29"/>
        <end position="1323"/>
    </location>
</feature>
<feature type="compositionally biased region" description="Polar residues" evidence="2">
    <location>
        <begin position="868"/>
        <end position="888"/>
    </location>
</feature>
<feature type="region of interest" description="Disordered" evidence="2">
    <location>
        <begin position="1103"/>
        <end position="1125"/>
    </location>
</feature>
<dbReference type="Gene3D" id="2.60.120.290">
    <property type="entry name" value="Spermadhesin, CUB domain"/>
    <property type="match status" value="1"/>
</dbReference>
<evidence type="ECO:0000313" key="5">
    <source>
        <dbReference type="Proteomes" id="UP001168972"/>
    </source>
</evidence>
<keyword evidence="1" id="KW-1015">Disulfide bond</keyword>
<accession>A0AA39KH99</accession>
<dbReference type="InterPro" id="IPR035914">
    <property type="entry name" value="Sperma_CUB_dom_sf"/>
</dbReference>
<dbReference type="SUPFAM" id="SSF82895">
    <property type="entry name" value="TSP-1 type 1 repeat"/>
    <property type="match status" value="1"/>
</dbReference>
<proteinExistence type="predicted"/>
<dbReference type="Proteomes" id="UP001168972">
    <property type="component" value="Unassembled WGS sequence"/>
</dbReference>
<dbReference type="SUPFAM" id="SSF49854">
    <property type="entry name" value="Spermadhesin, CUB domain"/>
    <property type="match status" value="1"/>
</dbReference>
<dbReference type="InterPro" id="IPR036383">
    <property type="entry name" value="TSP1_rpt_sf"/>
</dbReference>
<dbReference type="EMBL" id="JAQQBR010001834">
    <property type="protein sequence ID" value="KAK0161966.1"/>
    <property type="molecule type" value="Genomic_DNA"/>
</dbReference>
<feature type="compositionally biased region" description="Low complexity" evidence="2">
    <location>
        <begin position="850"/>
        <end position="865"/>
    </location>
</feature>
<keyword evidence="5" id="KW-1185">Reference proteome</keyword>
<feature type="compositionally biased region" description="Basic and acidic residues" evidence="2">
    <location>
        <begin position="891"/>
        <end position="904"/>
    </location>
</feature>
<evidence type="ECO:0000256" key="3">
    <source>
        <dbReference type="SAM" id="SignalP"/>
    </source>
</evidence>
<evidence type="ECO:0000256" key="1">
    <source>
        <dbReference type="ARBA" id="ARBA00023157"/>
    </source>
</evidence>
<feature type="compositionally biased region" description="Low complexity" evidence="2">
    <location>
        <begin position="793"/>
        <end position="814"/>
    </location>
</feature>
<protein>
    <recommendedName>
        <fullName evidence="6">SCO-spondin</fullName>
    </recommendedName>
</protein>
<dbReference type="FunFam" id="2.20.100.10:FF:000001">
    <property type="entry name" value="semaphorin-5A isoform X1"/>
    <property type="match status" value="1"/>
</dbReference>
<dbReference type="PROSITE" id="PS50092">
    <property type="entry name" value="TSP1"/>
    <property type="match status" value="1"/>
</dbReference>
<dbReference type="InterPro" id="IPR038877">
    <property type="entry name" value="THSD1"/>
</dbReference>
<dbReference type="PANTHER" id="PTHR16311:SF3">
    <property type="entry name" value="THROMBOSPONDIN TYPE-1 DOMAIN-CONTAINING PROTEIN 1"/>
    <property type="match status" value="1"/>
</dbReference>
<evidence type="ECO:0000313" key="4">
    <source>
        <dbReference type="EMBL" id="KAK0161966.1"/>
    </source>
</evidence>
<reference evidence="4" key="1">
    <citation type="journal article" date="2023" name="bioRxiv">
        <title>Scaffold-level genome assemblies of two parasitoid biocontrol wasps reveal the parthenogenesis mechanism and an associated novel virus.</title>
        <authorList>
            <person name="Inwood S."/>
            <person name="Skelly J."/>
            <person name="Guhlin J."/>
            <person name="Harrop T."/>
            <person name="Goldson S."/>
            <person name="Dearden P."/>
        </authorList>
    </citation>
    <scope>NUCLEOTIDE SEQUENCE</scope>
    <source>
        <strain evidence="4">Lincoln</strain>
        <tissue evidence="4">Whole body</tissue>
    </source>
</reference>
<dbReference type="PANTHER" id="PTHR16311">
    <property type="entry name" value="THROMBOSPONDIN TYPE I DOMAIN-CONTAINING 1"/>
    <property type="match status" value="1"/>
</dbReference>
<dbReference type="PRINTS" id="PR01705">
    <property type="entry name" value="TSP1REPEAT"/>
</dbReference>
<feature type="region of interest" description="Disordered" evidence="2">
    <location>
        <begin position="1172"/>
        <end position="1199"/>
    </location>
</feature>